<evidence type="ECO:0000256" key="1">
    <source>
        <dbReference type="SAM" id="MobiDB-lite"/>
    </source>
</evidence>
<evidence type="ECO:0008006" key="4">
    <source>
        <dbReference type="Google" id="ProtNLM"/>
    </source>
</evidence>
<dbReference type="OrthoDB" id="10312799at2759"/>
<keyword evidence="3" id="KW-1185">Reference proteome</keyword>
<dbReference type="AlphaFoldDB" id="A0A9P7YDE6"/>
<organism evidence="2 3">
    <name type="scientific">Amylocarpus encephaloides</name>
    <dbReference type="NCBI Taxonomy" id="45428"/>
    <lineage>
        <taxon>Eukaryota</taxon>
        <taxon>Fungi</taxon>
        <taxon>Dikarya</taxon>
        <taxon>Ascomycota</taxon>
        <taxon>Pezizomycotina</taxon>
        <taxon>Leotiomycetes</taxon>
        <taxon>Helotiales</taxon>
        <taxon>Helotiales incertae sedis</taxon>
        <taxon>Amylocarpus</taxon>
    </lineage>
</organism>
<dbReference type="EMBL" id="MU251590">
    <property type="protein sequence ID" value="KAG9231625.1"/>
    <property type="molecule type" value="Genomic_DNA"/>
</dbReference>
<dbReference type="Proteomes" id="UP000824998">
    <property type="component" value="Unassembled WGS sequence"/>
</dbReference>
<feature type="region of interest" description="Disordered" evidence="1">
    <location>
        <begin position="1"/>
        <end position="82"/>
    </location>
</feature>
<evidence type="ECO:0000313" key="3">
    <source>
        <dbReference type="Proteomes" id="UP000824998"/>
    </source>
</evidence>
<gene>
    <name evidence="2" type="ORF">BJ875DRAFT_111868</name>
</gene>
<comment type="caution">
    <text evidence="2">The sequence shown here is derived from an EMBL/GenBank/DDBJ whole genome shotgun (WGS) entry which is preliminary data.</text>
</comment>
<reference evidence="2" key="1">
    <citation type="journal article" date="2021" name="IMA Fungus">
        <title>Genomic characterization of three marine fungi, including Emericellopsis atlantica sp. nov. with signatures of a generalist lifestyle and marine biomass degradation.</title>
        <authorList>
            <person name="Hagestad O.C."/>
            <person name="Hou L."/>
            <person name="Andersen J.H."/>
            <person name="Hansen E.H."/>
            <person name="Altermark B."/>
            <person name="Li C."/>
            <person name="Kuhnert E."/>
            <person name="Cox R.J."/>
            <person name="Crous P.W."/>
            <person name="Spatafora J.W."/>
            <person name="Lail K."/>
            <person name="Amirebrahimi M."/>
            <person name="Lipzen A."/>
            <person name="Pangilinan J."/>
            <person name="Andreopoulos W."/>
            <person name="Hayes R.D."/>
            <person name="Ng V."/>
            <person name="Grigoriev I.V."/>
            <person name="Jackson S.A."/>
            <person name="Sutton T.D.S."/>
            <person name="Dobson A.D.W."/>
            <person name="Rama T."/>
        </authorList>
    </citation>
    <scope>NUCLEOTIDE SEQUENCE</scope>
    <source>
        <strain evidence="2">TRa018bII</strain>
    </source>
</reference>
<evidence type="ECO:0000313" key="2">
    <source>
        <dbReference type="EMBL" id="KAG9231625.1"/>
    </source>
</evidence>
<protein>
    <recommendedName>
        <fullName evidence="4">BED-type domain-containing protein</fullName>
    </recommendedName>
</protein>
<accession>A0A9P7YDE6</accession>
<name>A0A9P7YDE6_9HELO</name>
<proteinExistence type="predicted"/>
<sequence>MIQNAGPLPGLAGKKRAREIAESDTSASNEPPSPHQYPYSDPTRASKRMRTAPDESRRRSTPSNLRRSPAKQSYLAPVQDLHRQDSNFNKSYLSAPGWMKQGIKELLGKDPNALMEPDGVKVRCLDCGGVYKTTTNRTFGPVATHLKGKGHIARVSKRVKQQQKQQQDILIPIAKTSDFRGLVERLSVYTQPEATETADLAAQFFAGMQKQASKKAMDISRTQQQLDILQNRFVPVEQKTDASEKKIVTMEQNLNEILQVSKMGTEKHKSLTDQQMKMEKTIKDNMTLLKTPIGNTRDQTIKHEDDIEKQRVVGVSTEARVRTLEAQLRQNYKQNGNDLIKLGTQIEKYDREMKAEIRIGQEKNLRMHFALESLVKRRVDELSTRLRATEEHWHFIATQSQQNASYHSGRAKNNAVFAPRLTTLKRNQSYYTPELPKPVQNQREGPDPLQSELTLLRNQLQKQGAPVDRLPVGGSQQQVNDGRLQQILEDRMATRFAQYDAQFQAQKLDHEARIQRIVAKNTQHTQALESSIQNLKDKNATLESLVPKLARGLAQEVQGLRQCIDTSLESVNDNFRENDDFLETLAEQIAQARRDIESCKNRRSILPTTSEQTVDSRIEEIGGPQERIEELEDYIRRQIDQTDASVCGASNETIERRERIRILEEGNSLPHVQSSDRVVESIETRLHIETLEEQLQKQQVKIEAVLPMCVTEMARLREELGESQIKARAKFNVIAKTFPAIFEDTKQLCDCISGITDFIDDEQEKTSNFAENLNRLGMKLERNSILLGRPFRPSSKRRSFCGSTSIALLISSRRVMRRQKKWRKLMMRDPDNSLSLAATWK</sequence>